<evidence type="ECO:0000259" key="9">
    <source>
        <dbReference type="Pfam" id="PF12704"/>
    </source>
</evidence>
<reference evidence="10 11" key="1">
    <citation type="submission" date="2017-08" db="EMBL/GenBank/DDBJ databases">
        <title>Infants hospitalized years apart are colonized by the same room-sourced microbial strains.</title>
        <authorList>
            <person name="Brooks B."/>
            <person name="Olm M.R."/>
            <person name="Firek B.A."/>
            <person name="Baker R."/>
            <person name="Thomas B.C."/>
            <person name="Morowitz M.J."/>
            <person name="Banfield J.F."/>
        </authorList>
    </citation>
    <scope>NUCLEOTIDE SEQUENCE [LARGE SCALE GENOMIC DNA]</scope>
    <source>
        <strain evidence="10">S2_005_003_R2_42</strain>
    </source>
</reference>
<dbReference type="GO" id="GO:0022857">
    <property type="term" value="F:transmembrane transporter activity"/>
    <property type="evidence" value="ECO:0007669"/>
    <property type="project" value="TreeGrafter"/>
</dbReference>
<dbReference type="Proteomes" id="UP000249046">
    <property type="component" value="Unassembled WGS sequence"/>
</dbReference>
<feature type="transmembrane region" description="Helical" evidence="7">
    <location>
        <begin position="88"/>
        <end position="110"/>
    </location>
</feature>
<evidence type="ECO:0000256" key="1">
    <source>
        <dbReference type="ARBA" id="ARBA00004651"/>
    </source>
</evidence>
<accession>A0A2W5KAH8</accession>
<feature type="transmembrane region" description="Helical" evidence="7">
    <location>
        <begin position="829"/>
        <end position="848"/>
    </location>
</feature>
<feature type="transmembrane region" description="Helical" evidence="7">
    <location>
        <begin position="481"/>
        <end position="501"/>
    </location>
</feature>
<evidence type="ECO:0000259" key="8">
    <source>
        <dbReference type="Pfam" id="PF02687"/>
    </source>
</evidence>
<feature type="domain" description="ABC3 transporter permease C-terminal" evidence="8">
    <location>
        <begin position="746"/>
        <end position="858"/>
    </location>
</feature>
<dbReference type="GO" id="GO:0005886">
    <property type="term" value="C:plasma membrane"/>
    <property type="evidence" value="ECO:0007669"/>
    <property type="project" value="UniProtKB-SubCell"/>
</dbReference>
<gene>
    <name evidence="10" type="ORF">DI564_10855</name>
</gene>
<feature type="transmembrane region" description="Helical" evidence="7">
    <location>
        <begin position="337"/>
        <end position="358"/>
    </location>
</feature>
<dbReference type="EMBL" id="QFPO01000008">
    <property type="protein sequence ID" value="PZQ14052.1"/>
    <property type="molecule type" value="Genomic_DNA"/>
</dbReference>
<feature type="transmembrane region" description="Helical" evidence="7">
    <location>
        <begin position="392"/>
        <end position="413"/>
    </location>
</feature>
<feature type="domain" description="ABC3 transporter permease C-terminal" evidence="8">
    <location>
        <begin position="344"/>
        <end position="458"/>
    </location>
</feature>
<name>A0A2W5KAH8_9GAMM</name>
<dbReference type="InterPro" id="IPR017800">
    <property type="entry name" value="ADOP"/>
</dbReference>
<dbReference type="NCBIfam" id="TIGR03434">
    <property type="entry name" value="ADOP"/>
    <property type="match status" value="1"/>
</dbReference>
<keyword evidence="4 7" id="KW-1133">Transmembrane helix</keyword>
<protein>
    <recommendedName>
        <fullName evidence="12">Permease</fullName>
    </recommendedName>
</protein>
<feature type="transmembrane region" description="Helical" evidence="7">
    <location>
        <begin position="433"/>
        <end position="460"/>
    </location>
</feature>
<keyword evidence="3 7" id="KW-0812">Transmembrane</keyword>
<feature type="transmembrane region" description="Helical" evidence="7">
    <location>
        <begin position="789"/>
        <end position="813"/>
    </location>
</feature>
<comment type="caution">
    <text evidence="10">The sequence shown here is derived from an EMBL/GenBank/DDBJ whole genome shotgun (WGS) entry which is preliminary data.</text>
</comment>
<keyword evidence="5 7" id="KW-0472">Membrane</keyword>
<organism evidence="10 11">
    <name type="scientific">Rhodanobacter denitrificans</name>
    <dbReference type="NCBI Taxonomy" id="666685"/>
    <lineage>
        <taxon>Bacteria</taxon>
        <taxon>Pseudomonadati</taxon>
        <taxon>Pseudomonadota</taxon>
        <taxon>Gammaproteobacteria</taxon>
        <taxon>Lysobacterales</taxon>
        <taxon>Rhodanobacteraceae</taxon>
        <taxon>Rhodanobacter</taxon>
    </lineage>
</organism>
<dbReference type="Pfam" id="PF02687">
    <property type="entry name" value="FtsX"/>
    <property type="match status" value="2"/>
</dbReference>
<evidence type="ECO:0000256" key="3">
    <source>
        <dbReference type="ARBA" id="ARBA00022692"/>
    </source>
</evidence>
<comment type="subcellular location">
    <subcellularLocation>
        <location evidence="1">Cell membrane</location>
        <topology evidence="1">Multi-pass membrane protein</topology>
    </subcellularLocation>
</comment>
<feature type="transmembrane region" description="Helical" evidence="7">
    <location>
        <begin position="742"/>
        <end position="768"/>
    </location>
</feature>
<evidence type="ECO:0000313" key="11">
    <source>
        <dbReference type="Proteomes" id="UP000249046"/>
    </source>
</evidence>
<feature type="domain" description="MacB-like periplasmic core" evidence="9">
    <location>
        <begin position="91"/>
        <end position="301"/>
    </location>
</feature>
<evidence type="ECO:0000256" key="5">
    <source>
        <dbReference type="ARBA" id="ARBA00023136"/>
    </source>
</evidence>
<evidence type="ECO:0000313" key="10">
    <source>
        <dbReference type="EMBL" id="PZQ14052.1"/>
    </source>
</evidence>
<keyword evidence="2" id="KW-1003">Cell membrane</keyword>
<dbReference type="PANTHER" id="PTHR30572">
    <property type="entry name" value="MEMBRANE COMPONENT OF TRANSPORTER-RELATED"/>
    <property type="match status" value="1"/>
</dbReference>
<feature type="domain" description="MacB-like periplasmic core" evidence="9">
    <location>
        <begin position="490"/>
        <end position="709"/>
    </location>
</feature>
<proteinExistence type="inferred from homology"/>
<evidence type="ECO:0000256" key="2">
    <source>
        <dbReference type="ARBA" id="ARBA00022475"/>
    </source>
</evidence>
<dbReference type="Pfam" id="PF12704">
    <property type="entry name" value="MacB_PCD"/>
    <property type="match status" value="2"/>
</dbReference>
<comment type="similarity">
    <text evidence="6">Belongs to the ABC-4 integral membrane protein family.</text>
</comment>
<evidence type="ECO:0000256" key="7">
    <source>
        <dbReference type="SAM" id="Phobius"/>
    </source>
</evidence>
<evidence type="ECO:0000256" key="4">
    <source>
        <dbReference type="ARBA" id="ARBA00022989"/>
    </source>
</evidence>
<evidence type="ECO:0000256" key="6">
    <source>
        <dbReference type="ARBA" id="ARBA00038076"/>
    </source>
</evidence>
<dbReference type="InterPro" id="IPR025857">
    <property type="entry name" value="MacB_PCD"/>
</dbReference>
<sequence>MGAQSRRFRGAAKTARRADTTIPKPFARVRRTVRSRTPAPRVPAFRAGRGHGMVLAPFSSSRPVRSRAMLHSLIAAWRRLRRPGNRGYALAALATLMLGVASVVTVYALLHRVLLEPLPVADEATLMAISGRNDARGVTGFAVSEPDFGSWRASARSFESMAAYKRRGVSVRGSDGADRLDALLVTPQLAAVLGVAPLLGRGLLDDEGDRSSALLIAASVWRDRYAGDPSVLGRSLVIEGRERTIVGVMPDDVGVATDAGLWLPLEFTPREQENRGDRRLDVVARLAPGVSRAQAQAEMDAISAELARQYPKSNTDWAATVAPLREQLVGADERTRLWMLLGAVGLLLLVTCSNLAGLQIARAADRQHELGVRQALGAGRARLRLDVVAETALLVAAGAALALPLAAALLRLATQTLQASQPRLATLAIDLRVAATAIAVCAVTALAFAAIPAAIAARAAPTAALNRARNALGRRSAPLRAGLVVAQFAIATVLLSGALALGGRLWTLAHAELGYATERLLTVRISLPRLDSPEVFEAQRRALSTLADEARTIPGVRSATIVSEAPLGEVDTQSEVAPGPMPAEVSPPERRVQASWRIVDAQYFETFGVPLLAGRAFARDDEPTDHIILGRSVAERVFGSVDVVGRIVTMGNGQRREVVGVAADTYQRNVAAGASPTVYMPITWYLWETMTLAVRSEADPATVVAAIRERAARVMPDRPLYDVRTMDEAVALSTAGPRLQAVVVALFALAAALIAAVGIGAITAYLIARRTGELALRFALGASPLRVRLRVLGGAGALAVAGVAIGALSLVVFERLGLQRDAGAEHLPAAFAISVAILLTTCLAACWWPARRAARIDPALALRGE</sequence>
<dbReference type="PANTHER" id="PTHR30572:SF4">
    <property type="entry name" value="ABC TRANSPORTER PERMEASE YTRF"/>
    <property type="match status" value="1"/>
</dbReference>
<dbReference type="AlphaFoldDB" id="A0A2W5KAH8"/>
<evidence type="ECO:0008006" key="12">
    <source>
        <dbReference type="Google" id="ProtNLM"/>
    </source>
</evidence>
<dbReference type="InterPro" id="IPR050250">
    <property type="entry name" value="Macrolide_Exporter_MacB"/>
</dbReference>
<dbReference type="InterPro" id="IPR003838">
    <property type="entry name" value="ABC3_permease_C"/>
</dbReference>